<gene>
    <name evidence="2" type="ORF">AVDCRST_MAG40-3064</name>
</gene>
<feature type="compositionally biased region" description="Basic residues" evidence="1">
    <location>
        <begin position="60"/>
        <end position="70"/>
    </location>
</feature>
<feature type="non-terminal residue" evidence="2">
    <location>
        <position position="1"/>
    </location>
</feature>
<evidence type="ECO:0000256" key="1">
    <source>
        <dbReference type="SAM" id="MobiDB-lite"/>
    </source>
</evidence>
<feature type="non-terminal residue" evidence="2">
    <location>
        <position position="282"/>
    </location>
</feature>
<feature type="region of interest" description="Disordered" evidence="1">
    <location>
        <begin position="1"/>
        <end position="252"/>
    </location>
</feature>
<protein>
    <submittedName>
        <fullName evidence="2">Peptidase M20</fullName>
    </submittedName>
</protein>
<feature type="compositionally biased region" description="Basic and acidic residues" evidence="1">
    <location>
        <begin position="92"/>
        <end position="144"/>
    </location>
</feature>
<reference evidence="2" key="1">
    <citation type="submission" date="2020-02" db="EMBL/GenBank/DDBJ databases">
        <authorList>
            <person name="Meier V. D."/>
        </authorList>
    </citation>
    <scope>NUCLEOTIDE SEQUENCE</scope>
    <source>
        <strain evidence="2">AVDCRST_MAG40</strain>
    </source>
</reference>
<organism evidence="2">
    <name type="scientific">uncultured Gemmatimonadaceae bacterium</name>
    <dbReference type="NCBI Taxonomy" id="246130"/>
    <lineage>
        <taxon>Bacteria</taxon>
        <taxon>Pseudomonadati</taxon>
        <taxon>Gemmatimonadota</taxon>
        <taxon>Gemmatimonadia</taxon>
        <taxon>Gemmatimonadales</taxon>
        <taxon>Gemmatimonadaceae</taxon>
        <taxon>environmental samples</taxon>
    </lineage>
</organism>
<name>A0A6J4MAD8_9BACT</name>
<feature type="compositionally biased region" description="Basic residues" evidence="1">
    <location>
        <begin position="29"/>
        <end position="42"/>
    </location>
</feature>
<feature type="compositionally biased region" description="Basic residues" evidence="1">
    <location>
        <begin position="197"/>
        <end position="217"/>
    </location>
</feature>
<feature type="compositionally biased region" description="Basic and acidic residues" evidence="1">
    <location>
        <begin position="218"/>
        <end position="239"/>
    </location>
</feature>
<dbReference type="AlphaFoldDB" id="A0A6J4MAD8"/>
<proteinExistence type="predicted"/>
<sequence length="282" mass="30647">RLPRARGAARDGQGDAGGEGADRGDRALRGHRWRGGRRRPTRRAPPLHEGDAGEGELLHLRGRHGARRHEPRGGELALPRDLQGAGRPQLRRVRDAEPDPRARARDRQDRRHPGAGRAEDDLQRGADLGRDVGELDLGDRRDGRGPALGVAGGARLGGRPLPRRGGPGAHGGERALAAVAHPAHRGGEGDRQAPRGRAGRHRVRGAHRARGRPRARRRPPDERVEHRREHPDEHGDPRHHDRRRRRGVGGALVERVVRRRGARLAGAAVGGANRGGACRGEI</sequence>
<evidence type="ECO:0000313" key="2">
    <source>
        <dbReference type="EMBL" id="CAA9354333.1"/>
    </source>
</evidence>
<feature type="compositionally biased region" description="Basic and acidic residues" evidence="1">
    <location>
        <begin position="46"/>
        <end position="59"/>
    </location>
</feature>
<dbReference type="EMBL" id="CADCTX010000842">
    <property type="protein sequence ID" value="CAA9354333.1"/>
    <property type="molecule type" value="Genomic_DNA"/>
</dbReference>
<accession>A0A6J4MAD8</accession>